<dbReference type="AlphaFoldDB" id="A0A075HWD1"/>
<dbReference type="HAMAP" id="MF_01086">
    <property type="entry name" value="UPF0284"/>
    <property type="match status" value="1"/>
</dbReference>
<accession>A0A075HWD1</accession>
<dbReference type="GO" id="GO:0008939">
    <property type="term" value="F:nicotinate-nucleotide-dimethylbenzimidazole phosphoribosyltransferase activity"/>
    <property type="evidence" value="ECO:0007669"/>
    <property type="project" value="InterPro"/>
</dbReference>
<reference evidence="2" key="1">
    <citation type="journal article" date="2014" name="Genome Biol. Evol.">
        <title>Pangenome evidence for extensive interdomain horizontal transfer affecting lineage core and shell genes in uncultured planktonic thaumarchaeota and euryarchaeota.</title>
        <authorList>
            <person name="Deschamps P."/>
            <person name="Zivanovic Y."/>
            <person name="Moreira D."/>
            <person name="Rodriguez-Valera F."/>
            <person name="Lopez-Garcia P."/>
        </authorList>
    </citation>
    <scope>NUCLEOTIDE SEQUENCE</scope>
</reference>
<dbReference type="InterPro" id="IPR002805">
    <property type="entry name" value="Nict_dMeBzImd_PRibTrfase_arc"/>
</dbReference>
<dbReference type="EMBL" id="KF901101">
    <property type="protein sequence ID" value="AIF18098.1"/>
    <property type="molecule type" value="Genomic_DNA"/>
</dbReference>
<comment type="similarity">
    <text evidence="1">Belongs to the UPF0284 family.</text>
</comment>
<dbReference type="InterPro" id="IPR036087">
    <property type="entry name" value="Nict_dMeBzImd_PRibTrfase_sf"/>
</dbReference>
<dbReference type="PANTHER" id="PTHR38811:SF1">
    <property type="entry name" value="UPF0284 PROTEIN SLL1500"/>
    <property type="match status" value="1"/>
</dbReference>
<organism evidence="2">
    <name type="scientific">uncultured marine thaumarchaeote KM3_81_E07</name>
    <dbReference type="NCBI Taxonomy" id="1456300"/>
    <lineage>
        <taxon>Archaea</taxon>
        <taxon>Nitrososphaerota</taxon>
        <taxon>environmental samples</taxon>
    </lineage>
</organism>
<dbReference type="NCBIfam" id="TIGR00303">
    <property type="entry name" value="nicotinate mononucleotide-dependent phosphoribosyltransferase CobT"/>
    <property type="match status" value="1"/>
</dbReference>
<proteinExistence type="inferred from homology"/>
<dbReference type="Pfam" id="PF02277">
    <property type="entry name" value="DBI_PRT"/>
    <property type="match status" value="1"/>
</dbReference>
<dbReference type="CDD" id="cd02439">
    <property type="entry name" value="DMB-PRT_CobT"/>
    <property type="match status" value="1"/>
</dbReference>
<dbReference type="Gene3D" id="3.40.50.10210">
    <property type="match status" value="1"/>
</dbReference>
<dbReference type="PANTHER" id="PTHR38811">
    <property type="match status" value="1"/>
</dbReference>
<name>A0A075HWD1_9ARCH</name>
<sequence length="357" mass="37979">MANMPDIKIHCNEEKGKKFIKDIEQKQFLFSFVISYTETCEIPGITVAGADADFIKFTPAADAEFLHYGSCKSIDMIPMTPDGKPTPALLTKAALESASIPQVIINAGSKISPKLPYFQTDITPGKNIAIEPGLDQSNVMHAIDCGRILGRTLASCTDCLIIGESIPAGTTTALAVLKSLGVDAHVSSSMPKNPQSLKNGVVEKALKRSDSKEPYDVIANVGDPMIPFVAGMLSTASEITNVILAGGTQMAAVLAIAKSTGYDENRVAIGTTSYIIDDKDANLLDMVKSISDIPVLSINPKLKNSKFDGLRAYSKGFVKEGVGAGGSMIASILKTGIESKKLLELIDKEYSRVTTSQ</sequence>
<evidence type="ECO:0000256" key="1">
    <source>
        <dbReference type="HAMAP-Rule" id="MF_01086"/>
    </source>
</evidence>
<dbReference type="InterPro" id="IPR003200">
    <property type="entry name" value="Nict_dMeBzImd_PRibTrfase"/>
</dbReference>
<keyword evidence="2" id="KW-0328">Glycosyltransferase</keyword>
<evidence type="ECO:0000313" key="2">
    <source>
        <dbReference type="EMBL" id="AIF18098.1"/>
    </source>
</evidence>
<protein>
    <recommendedName>
        <fullName evidence="1">UPF0284 protein</fullName>
    </recommendedName>
</protein>
<dbReference type="SUPFAM" id="SSF52733">
    <property type="entry name" value="Nicotinate mononucleotide:5,6-dimethylbenzimidazole phosphoribosyltransferase (CobT)"/>
    <property type="match status" value="1"/>
</dbReference>
<dbReference type="NCBIfam" id="NF003372">
    <property type="entry name" value="PRK04447.1-5"/>
    <property type="match status" value="1"/>
</dbReference>
<keyword evidence="2" id="KW-0808">Transferase</keyword>